<dbReference type="InterPro" id="IPR036322">
    <property type="entry name" value="WD40_repeat_dom_sf"/>
</dbReference>
<dbReference type="GO" id="GO:0000375">
    <property type="term" value="P:RNA splicing, via transesterification reactions"/>
    <property type="evidence" value="ECO:0007669"/>
    <property type="project" value="UniProtKB-ARBA"/>
</dbReference>
<organism evidence="9 10">
    <name type="scientific">Mortierella polycephala</name>
    <dbReference type="NCBI Taxonomy" id="41804"/>
    <lineage>
        <taxon>Eukaryota</taxon>
        <taxon>Fungi</taxon>
        <taxon>Fungi incertae sedis</taxon>
        <taxon>Mucoromycota</taxon>
        <taxon>Mortierellomycotina</taxon>
        <taxon>Mortierellomycetes</taxon>
        <taxon>Mortierellales</taxon>
        <taxon>Mortierellaceae</taxon>
        <taxon>Mortierella</taxon>
    </lineage>
</organism>
<evidence type="ECO:0000256" key="2">
    <source>
        <dbReference type="ARBA" id="ARBA00022574"/>
    </source>
</evidence>
<reference evidence="9" key="1">
    <citation type="journal article" date="2020" name="Fungal Divers.">
        <title>Resolving the Mortierellaceae phylogeny through synthesis of multi-gene phylogenetics and phylogenomics.</title>
        <authorList>
            <person name="Vandepol N."/>
            <person name="Liber J."/>
            <person name="Desiro A."/>
            <person name="Na H."/>
            <person name="Kennedy M."/>
            <person name="Barry K."/>
            <person name="Grigoriev I.V."/>
            <person name="Miller A.N."/>
            <person name="O'Donnell K."/>
            <person name="Stajich J.E."/>
            <person name="Bonito G."/>
        </authorList>
    </citation>
    <scope>NUCLEOTIDE SEQUENCE</scope>
    <source>
        <strain evidence="9">KOD948</strain>
    </source>
</reference>
<dbReference type="SMART" id="SM00320">
    <property type="entry name" value="WD40"/>
    <property type="match status" value="7"/>
</dbReference>
<dbReference type="InterPro" id="IPR052234">
    <property type="entry name" value="U5_snRNP_Component"/>
</dbReference>
<evidence type="ECO:0000256" key="1">
    <source>
        <dbReference type="ARBA" id="ARBA00004123"/>
    </source>
</evidence>
<dbReference type="EMBL" id="JAAAJA010000775">
    <property type="protein sequence ID" value="KAG0249734.1"/>
    <property type="molecule type" value="Genomic_DNA"/>
</dbReference>
<feature type="repeat" description="WD" evidence="7">
    <location>
        <begin position="65"/>
        <end position="97"/>
    </location>
</feature>
<keyword evidence="10" id="KW-1185">Reference proteome</keyword>
<dbReference type="InterPro" id="IPR020472">
    <property type="entry name" value="WD40_PAC1"/>
</dbReference>
<dbReference type="PROSITE" id="PS50082">
    <property type="entry name" value="WD_REPEATS_2"/>
    <property type="match status" value="6"/>
</dbReference>
<keyword evidence="4" id="KW-0677">Repeat</keyword>
<keyword evidence="5" id="KW-0508">mRNA splicing</keyword>
<evidence type="ECO:0000313" key="10">
    <source>
        <dbReference type="Proteomes" id="UP000726737"/>
    </source>
</evidence>
<feature type="repeat" description="WD" evidence="7">
    <location>
        <begin position="327"/>
        <end position="364"/>
    </location>
</feature>
<feature type="repeat" description="WD" evidence="7">
    <location>
        <begin position="199"/>
        <end position="233"/>
    </location>
</feature>
<keyword evidence="6" id="KW-0539">Nucleus</keyword>
<sequence>NYSQSISMDKRKDPPTSEGVLIKRQKPEETSTSSNAVTIQTKGASGALVQTVKRTSALKAPIMLLQGQTGELYTCKFSPSGEHVASAGAEKSIYLWNTYGDCTNYGVIKGHTGAILELHWSRDGSMIFTASTDKSCGVFDVQTGERIKRFKGHTSFVNSCSPARRGPELLASGSDDGSVKIWDLRSKNAVESFDSQYQITSVSFSDAGDLVFAGGIDNNIAAWDMRKKSVSYSLTGHMDTISGLALSPDGNQLLSNAMDNTVRTWDVKPFSATGNRLLKTFEGAPHGFEKNLIRPAWSRDGSMIGVGAGDRTMVIWDTLTRKILYKLPGHKGCVNQVDFHPKEPIVVSCSTDKTMFLGEINPSK</sequence>
<feature type="region of interest" description="Disordered" evidence="8">
    <location>
        <begin position="1"/>
        <end position="34"/>
    </location>
</feature>
<evidence type="ECO:0000256" key="8">
    <source>
        <dbReference type="SAM" id="MobiDB-lite"/>
    </source>
</evidence>
<dbReference type="GO" id="GO:0003723">
    <property type="term" value="F:RNA binding"/>
    <property type="evidence" value="ECO:0007669"/>
    <property type="project" value="TreeGrafter"/>
</dbReference>
<dbReference type="PRINTS" id="PR00320">
    <property type="entry name" value="GPROTEINBRPT"/>
</dbReference>
<dbReference type="GO" id="GO:0006397">
    <property type="term" value="P:mRNA processing"/>
    <property type="evidence" value="ECO:0007669"/>
    <property type="project" value="UniProtKB-KW"/>
</dbReference>
<dbReference type="PROSITE" id="PS00678">
    <property type="entry name" value="WD_REPEATS_1"/>
    <property type="match status" value="2"/>
</dbReference>
<evidence type="ECO:0000256" key="5">
    <source>
        <dbReference type="ARBA" id="ARBA00023187"/>
    </source>
</evidence>
<keyword evidence="2 7" id="KW-0853">WD repeat</keyword>
<evidence type="ECO:0000256" key="3">
    <source>
        <dbReference type="ARBA" id="ARBA00022664"/>
    </source>
</evidence>
<protein>
    <submittedName>
        <fullName evidence="9">Uncharacterized protein</fullName>
    </submittedName>
</protein>
<dbReference type="PROSITE" id="PS50294">
    <property type="entry name" value="WD_REPEATS_REGION"/>
    <property type="match status" value="5"/>
</dbReference>
<proteinExistence type="predicted"/>
<comment type="caution">
    <text evidence="9">The sequence shown here is derived from an EMBL/GenBank/DDBJ whole genome shotgun (WGS) entry which is preliminary data.</text>
</comment>
<dbReference type="Proteomes" id="UP000726737">
    <property type="component" value="Unassembled WGS sequence"/>
</dbReference>
<name>A0A9P6PMZ0_9FUNG</name>
<dbReference type="SUPFAM" id="SSF50978">
    <property type="entry name" value="WD40 repeat-like"/>
    <property type="match status" value="1"/>
</dbReference>
<evidence type="ECO:0000256" key="6">
    <source>
        <dbReference type="ARBA" id="ARBA00023242"/>
    </source>
</evidence>
<feature type="repeat" description="WD" evidence="7">
    <location>
        <begin position="234"/>
        <end position="268"/>
    </location>
</feature>
<feature type="repeat" description="WD" evidence="7">
    <location>
        <begin position="150"/>
        <end position="192"/>
    </location>
</feature>
<feature type="repeat" description="WD" evidence="7">
    <location>
        <begin position="108"/>
        <end position="149"/>
    </location>
</feature>
<evidence type="ECO:0000256" key="4">
    <source>
        <dbReference type="ARBA" id="ARBA00022737"/>
    </source>
</evidence>
<feature type="non-terminal residue" evidence="9">
    <location>
        <position position="364"/>
    </location>
</feature>
<dbReference type="InterPro" id="IPR001680">
    <property type="entry name" value="WD40_rpt"/>
</dbReference>
<evidence type="ECO:0000256" key="7">
    <source>
        <dbReference type="PROSITE-ProRule" id="PRU00221"/>
    </source>
</evidence>
<dbReference type="GO" id="GO:0005682">
    <property type="term" value="C:U5 snRNP"/>
    <property type="evidence" value="ECO:0007669"/>
    <property type="project" value="UniProtKB-ARBA"/>
</dbReference>
<dbReference type="CDD" id="cd00200">
    <property type="entry name" value="WD40"/>
    <property type="match status" value="1"/>
</dbReference>
<dbReference type="InterPro" id="IPR019775">
    <property type="entry name" value="WD40_repeat_CS"/>
</dbReference>
<dbReference type="InterPro" id="IPR015943">
    <property type="entry name" value="WD40/YVTN_repeat-like_dom_sf"/>
</dbReference>
<dbReference type="FunFam" id="2.130.10.10:FF:000229">
    <property type="entry name" value="Small nuclear ribonucleoprotein U5 subunit 40"/>
    <property type="match status" value="1"/>
</dbReference>
<dbReference type="PANTHER" id="PTHR44006">
    <property type="entry name" value="U5 SMALL NUCLEAR RIBONUCLEOPROTEIN 40 KDA PROTEIN"/>
    <property type="match status" value="1"/>
</dbReference>
<evidence type="ECO:0000313" key="9">
    <source>
        <dbReference type="EMBL" id="KAG0249734.1"/>
    </source>
</evidence>
<accession>A0A9P6PMZ0</accession>
<dbReference type="AlphaFoldDB" id="A0A9P6PMZ0"/>
<keyword evidence="3" id="KW-0507">mRNA processing</keyword>
<dbReference type="Gene3D" id="2.130.10.10">
    <property type="entry name" value="YVTN repeat-like/Quinoprotein amine dehydrogenase"/>
    <property type="match status" value="1"/>
</dbReference>
<dbReference type="PANTHER" id="PTHR44006:SF1">
    <property type="entry name" value="U5 SMALL NUCLEAR RIBONUCLEOPROTEIN 40 KDA PROTEIN"/>
    <property type="match status" value="1"/>
</dbReference>
<dbReference type="GO" id="GO:0071013">
    <property type="term" value="C:catalytic step 2 spliceosome"/>
    <property type="evidence" value="ECO:0007669"/>
    <property type="project" value="TreeGrafter"/>
</dbReference>
<gene>
    <name evidence="9" type="ORF">BG011_008991</name>
</gene>
<dbReference type="Pfam" id="PF00400">
    <property type="entry name" value="WD40"/>
    <property type="match status" value="6"/>
</dbReference>
<comment type="subcellular location">
    <subcellularLocation>
        <location evidence="1">Nucleus</location>
    </subcellularLocation>
</comment>
<dbReference type="OrthoDB" id="1068471at2759"/>